<gene>
    <name evidence="8" type="ORF">BIW11_13403</name>
</gene>
<keyword evidence="9" id="KW-1185">Reference proteome</keyword>
<evidence type="ECO:0000256" key="6">
    <source>
        <dbReference type="ARBA" id="ARBA00035183"/>
    </source>
</evidence>
<accession>A0A1V9X2L2</accession>
<dbReference type="GO" id="GO:0005762">
    <property type="term" value="C:mitochondrial large ribosomal subunit"/>
    <property type="evidence" value="ECO:0007669"/>
    <property type="project" value="TreeGrafter"/>
</dbReference>
<dbReference type="InParanoid" id="A0A1V9X2L2"/>
<comment type="caution">
    <text evidence="8">The sequence shown here is derived from an EMBL/GenBank/DDBJ whole genome shotgun (WGS) entry which is preliminary data.</text>
</comment>
<dbReference type="FunCoup" id="A0A1V9X2L2">
    <property type="interactions" value="224"/>
</dbReference>
<evidence type="ECO:0000256" key="3">
    <source>
        <dbReference type="ARBA" id="ARBA00022980"/>
    </source>
</evidence>
<evidence type="ECO:0000256" key="7">
    <source>
        <dbReference type="ARBA" id="ARBA00035398"/>
    </source>
</evidence>
<dbReference type="EMBL" id="MNPL01027951">
    <property type="protein sequence ID" value="OQR67631.1"/>
    <property type="molecule type" value="Genomic_DNA"/>
</dbReference>
<organism evidence="8 9">
    <name type="scientific">Tropilaelaps mercedesae</name>
    <dbReference type="NCBI Taxonomy" id="418985"/>
    <lineage>
        <taxon>Eukaryota</taxon>
        <taxon>Metazoa</taxon>
        <taxon>Ecdysozoa</taxon>
        <taxon>Arthropoda</taxon>
        <taxon>Chelicerata</taxon>
        <taxon>Arachnida</taxon>
        <taxon>Acari</taxon>
        <taxon>Parasitiformes</taxon>
        <taxon>Mesostigmata</taxon>
        <taxon>Gamasina</taxon>
        <taxon>Dermanyssoidea</taxon>
        <taxon>Laelapidae</taxon>
        <taxon>Tropilaelaps</taxon>
    </lineage>
</organism>
<sequence length="203" mass="22842">GVSYVKNFVKKKEYYDADRIRDGSSAQASLDSLAARGFCRPRKPYEPPADIEDRLRKVIGRVMPEALDKKWSEVKLSGTKKVTLIAECAKELSHAVPNPELKELRSVEHVAKFFRTRVDGISPYERLVHAKPGELPDNLHVIPEGIRFKPFDPESQGPDGLFRGLTAYPGHGTKVVGLRSRKKYGPGFHMDAEWPYEITLGKV</sequence>
<evidence type="ECO:0000256" key="1">
    <source>
        <dbReference type="ARBA" id="ARBA00004173"/>
    </source>
</evidence>
<keyword evidence="4" id="KW-0496">Mitochondrion</keyword>
<keyword evidence="3" id="KW-0689">Ribosomal protein</keyword>
<reference evidence="8 9" key="1">
    <citation type="journal article" date="2017" name="Gigascience">
        <title>Draft genome of the honey bee ectoparasitic mite, Tropilaelaps mercedesae, is shaped by the parasitic life history.</title>
        <authorList>
            <person name="Dong X."/>
            <person name="Armstrong S.D."/>
            <person name="Xia D."/>
            <person name="Makepeace B.L."/>
            <person name="Darby A.C."/>
            <person name="Kadowaki T."/>
        </authorList>
    </citation>
    <scope>NUCLEOTIDE SEQUENCE [LARGE SCALE GENOMIC DNA]</scope>
    <source>
        <strain evidence="8">Wuxi-XJTLU</strain>
    </source>
</reference>
<evidence type="ECO:0000256" key="4">
    <source>
        <dbReference type="ARBA" id="ARBA00023128"/>
    </source>
</evidence>
<dbReference type="PANTHER" id="PTHR31542:SF1">
    <property type="entry name" value="LARGE RIBOSOMAL SUBUNIT PROTEIN ML50"/>
    <property type="match status" value="1"/>
</dbReference>
<comment type="similarity">
    <text evidence="2">Belongs to the mitochondrion-specific ribosomal protein mL50 family.</text>
</comment>
<evidence type="ECO:0000256" key="2">
    <source>
        <dbReference type="ARBA" id="ARBA00008860"/>
    </source>
</evidence>
<evidence type="ECO:0000256" key="5">
    <source>
        <dbReference type="ARBA" id="ARBA00023274"/>
    </source>
</evidence>
<protein>
    <recommendedName>
        <fullName evidence="6">Large ribosomal subunit protein mL50</fullName>
    </recommendedName>
    <alternativeName>
        <fullName evidence="7">39S ribosomal protein L50, mitochondrial</fullName>
    </alternativeName>
</protein>
<keyword evidence="5" id="KW-0687">Ribonucleoprotein</keyword>
<evidence type="ECO:0000313" key="8">
    <source>
        <dbReference type="EMBL" id="OQR67631.1"/>
    </source>
</evidence>
<comment type="subcellular location">
    <subcellularLocation>
        <location evidence="1">Mitochondrion</location>
    </subcellularLocation>
</comment>
<name>A0A1V9X2L2_9ACAR</name>
<dbReference type="OrthoDB" id="9939609at2759"/>
<dbReference type="InterPro" id="IPR018305">
    <property type="entry name" value="Ribosomal_m50"/>
</dbReference>
<dbReference type="Proteomes" id="UP000192247">
    <property type="component" value="Unassembled WGS sequence"/>
</dbReference>
<dbReference type="PANTHER" id="PTHR31542">
    <property type="entry name" value="39A RIBOSOMAL PROTEIN L50, MITOCHONDRIAL"/>
    <property type="match status" value="1"/>
</dbReference>
<feature type="non-terminal residue" evidence="8">
    <location>
        <position position="1"/>
    </location>
</feature>
<proteinExistence type="inferred from homology"/>
<dbReference type="AlphaFoldDB" id="A0A1V9X2L2"/>
<evidence type="ECO:0000313" key="9">
    <source>
        <dbReference type="Proteomes" id="UP000192247"/>
    </source>
</evidence>